<dbReference type="GO" id="GO:0005634">
    <property type="term" value="C:nucleus"/>
    <property type="evidence" value="ECO:0007669"/>
    <property type="project" value="UniProtKB-SubCell"/>
</dbReference>
<keyword evidence="4" id="KW-0238">DNA-binding</keyword>
<dbReference type="PANTHER" id="PTHR45967">
    <property type="entry name" value="G-BOX-BINDING FACTOR 3-RELATED"/>
    <property type="match status" value="1"/>
</dbReference>
<dbReference type="Proteomes" id="UP000796880">
    <property type="component" value="Unassembled WGS sequence"/>
</dbReference>
<comment type="similarity">
    <text evidence="2">Belongs to the bZIP family.</text>
</comment>
<protein>
    <recommendedName>
        <fullName evidence="9">BZIP domain-containing protein</fullName>
    </recommendedName>
</protein>
<evidence type="ECO:0000256" key="8">
    <source>
        <dbReference type="SAM" id="MobiDB-lite"/>
    </source>
</evidence>
<accession>A0A8K0E1U5</accession>
<evidence type="ECO:0000313" key="10">
    <source>
        <dbReference type="EMBL" id="KAF3441692.1"/>
    </source>
</evidence>
<keyword evidence="6" id="KW-0539">Nucleus</keyword>
<evidence type="ECO:0000256" key="5">
    <source>
        <dbReference type="ARBA" id="ARBA00023163"/>
    </source>
</evidence>
<evidence type="ECO:0000256" key="7">
    <source>
        <dbReference type="SAM" id="Coils"/>
    </source>
</evidence>
<dbReference type="CDD" id="cd14702">
    <property type="entry name" value="bZIP_plant_GBF1"/>
    <property type="match status" value="1"/>
</dbReference>
<dbReference type="InterPro" id="IPR045314">
    <property type="entry name" value="bZIP_plant_GBF1"/>
</dbReference>
<dbReference type="GO" id="GO:0043565">
    <property type="term" value="F:sequence-specific DNA binding"/>
    <property type="evidence" value="ECO:0007669"/>
    <property type="project" value="InterPro"/>
</dbReference>
<sequence>MVEKELEAAEALADLAHLAMREYCAAEFAGNWGLKGKRAGKRVKSKSPPSELGLSTSDPITRHSDLAEDKAVVEQDVYLPKTSPVCSTSYSSFGCSKSRRNLTEAEKEARRIRRVLANRESARQTIRRRQALCEELTRKAADLSLENENLKRERELTLKEYQTLQTTNKHLKDEMAKIKVEVEEIPSSHKPDSVQISPSSPANCSLFFYNHPPFPPLFWSSMSQSPNSVQVQHIPQNAIVMPSDIPLPANGRHNSSLEQENHININGPRTPFYILPCPWVFPHADHKNVFRPQASFFPKNEEEETSVSNQYSATSSLRNVPHLDNHHSFFPLKVKTEAPASIEAMRTNDFSEVSAGLAQDGVDQHIGSHTEERDSKEFFLNHVPLKCATSTIKQENGIQPDSTTHIETSPKLLQALDPLPEKNCEQTIFPSKKVADAVVAAEARKRRKELTKLKNLHGRQCRMHC</sequence>
<dbReference type="SUPFAM" id="SSF57959">
    <property type="entry name" value="Leucine zipper domain"/>
    <property type="match status" value="1"/>
</dbReference>
<proteinExistence type="inferred from homology"/>
<evidence type="ECO:0000256" key="1">
    <source>
        <dbReference type="ARBA" id="ARBA00004123"/>
    </source>
</evidence>
<dbReference type="PROSITE" id="PS50217">
    <property type="entry name" value="BZIP"/>
    <property type="match status" value="1"/>
</dbReference>
<evidence type="ECO:0000256" key="4">
    <source>
        <dbReference type="ARBA" id="ARBA00023125"/>
    </source>
</evidence>
<keyword evidence="5" id="KW-0804">Transcription</keyword>
<dbReference type="GO" id="GO:0003700">
    <property type="term" value="F:DNA-binding transcription factor activity"/>
    <property type="evidence" value="ECO:0007669"/>
    <property type="project" value="InterPro"/>
</dbReference>
<gene>
    <name evidence="10" type="ORF">FNV43_RR15607</name>
</gene>
<dbReference type="InterPro" id="IPR046347">
    <property type="entry name" value="bZIP_sf"/>
</dbReference>
<keyword evidence="7" id="KW-0175">Coiled coil</keyword>
<reference evidence="10" key="1">
    <citation type="submission" date="2020-03" db="EMBL/GenBank/DDBJ databases">
        <title>A high-quality chromosome-level genome assembly of a woody plant with both climbing and erect habits, Rhamnella rubrinervis.</title>
        <authorList>
            <person name="Lu Z."/>
            <person name="Yang Y."/>
            <person name="Zhu X."/>
            <person name="Sun Y."/>
        </authorList>
    </citation>
    <scope>NUCLEOTIDE SEQUENCE</scope>
    <source>
        <strain evidence="10">BYM</strain>
        <tissue evidence="10">Leaf</tissue>
    </source>
</reference>
<comment type="subcellular location">
    <subcellularLocation>
        <location evidence="1">Nucleus</location>
    </subcellularLocation>
</comment>
<evidence type="ECO:0000256" key="2">
    <source>
        <dbReference type="ARBA" id="ARBA00007163"/>
    </source>
</evidence>
<evidence type="ECO:0000256" key="3">
    <source>
        <dbReference type="ARBA" id="ARBA00023015"/>
    </source>
</evidence>
<dbReference type="Pfam" id="PF00170">
    <property type="entry name" value="bZIP_1"/>
    <property type="match status" value="1"/>
</dbReference>
<dbReference type="AlphaFoldDB" id="A0A8K0E1U5"/>
<evidence type="ECO:0000256" key="6">
    <source>
        <dbReference type="ARBA" id="ARBA00023242"/>
    </source>
</evidence>
<name>A0A8K0E1U5_9ROSA</name>
<dbReference type="EMBL" id="VOIH02000007">
    <property type="protein sequence ID" value="KAF3441692.1"/>
    <property type="molecule type" value="Genomic_DNA"/>
</dbReference>
<keyword evidence="3" id="KW-0805">Transcription regulation</keyword>
<evidence type="ECO:0000313" key="11">
    <source>
        <dbReference type="Proteomes" id="UP000796880"/>
    </source>
</evidence>
<dbReference type="SMART" id="SM00338">
    <property type="entry name" value="BRLZ"/>
    <property type="match status" value="1"/>
</dbReference>
<organism evidence="10 11">
    <name type="scientific">Rhamnella rubrinervis</name>
    <dbReference type="NCBI Taxonomy" id="2594499"/>
    <lineage>
        <taxon>Eukaryota</taxon>
        <taxon>Viridiplantae</taxon>
        <taxon>Streptophyta</taxon>
        <taxon>Embryophyta</taxon>
        <taxon>Tracheophyta</taxon>
        <taxon>Spermatophyta</taxon>
        <taxon>Magnoliopsida</taxon>
        <taxon>eudicotyledons</taxon>
        <taxon>Gunneridae</taxon>
        <taxon>Pentapetalae</taxon>
        <taxon>rosids</taxon>
        <taxon>fabids</taxon>
        <taxon>Rosales</taxon>
        <taxon>Rhamnaceae</taxon>
        <taxon>rhamnoid group</taxon>
        <taxon>Rhamneae</taxon>
        <taxon>Rhamnella</taxon>
    </lineage>
</organism>
<dbReference type="PANTHER" id="PTHR45967:SF28">
    <property type="entry name" value="BASIC-LEUCINE ZIPPER (BZIP) TRANSCRIPTION FACTOR FAMILY PROTEIN"/>
    <property type="match status" value="1"/>
</dbReference>
<evidence type="ECO:0000259" key="9">
    <source>
        <dbReference type="PROSITE" id="PS50217"/>
    </source>
</evidence>
<dbReference type="InterPro" id="IPR044827">
    <property type="entry name" value="GBF-like"/>
</dbReference>
<dbReference type="OrthoDB" id="1928614at2759"/>
<feature type="coiled-coil region" evidence="7">
    <location>
        <begin position="95"/>
        <end position="181"/>
    </location>
</feature>
<feature type="region of interest" description="Disordered" evidence="8">
    <location>
        <begin position="38"/>
        <end position="61"/>
    </location>
</feature>
<feature type="domain" description="BZIP" evidence="9">
    <location>
        <begin position="108"/>
        <end position="171"/>
    </location>
</feature>
<keyword evidence="11" id="KW-1185">Reference proteome</keyword>
<comment type="caution">
    <text evidence="10">The sequence shown here is derived from an EMBL/GenBank/DDBJ whole genome shotgun (WGS) entry which is preliminary data.</text>
</comment>
<dbReference type="InterPro" id="IPR004827">
    <property type="entry name" value="bZIP"/>
</dbReference>